<reference evidence="2" key="2">
    <citation type="submission" date="2024-10" db="UniProtKB">
        <authorList>
            <consortium name="EnsemblProtists"/>
        </authorList>
    </citation>
    <scope>IDENTIFICATION</scope>
</reference>
<evidence type="ECO:0000313" key="3">
    <source>
        <dbReference type="Proteomes" id="UP000013827"/>
    </source>
</evidence>
<dbReference type="AlphaFoldDB" id="A0A0D3IUY3"/>
<sequence>MRLLSVLLLSLATLSAGAGTADQCLEHDYAMKNYKDCCAKGGYKVEGRGVVCKEVGPKVKAKRELR</sequence>
<dbReference type="GeneID" id="17261216"/>
<dbReference type="HOGENOM" id="CLU_2836601_0_0_1"/>
<dbReference type="EnsemblProtists" id="EOD15068">
    <property type="protein sequence ID" value="EOD15068"/>
    <property type="gene ID" value="EMIHUDRAFT_246165"/>
</dbReference>
<protein>
    <submittedName>
        <fullName evidence="2">Uncharacterized protein</fullName>
    </submittedName>
</protein>
<evidence type="ECO:0000313" key="2">
    <source>
        <dbReference type="EnsemblProtists" id="EOD15068"/>
    </source>
</evidence>
<organism evidence="2 3">
    <name type="scientific">Emiliania huxleyi (strain CCMP1516)</name>
    <dbReference type="NCBI Taxonomy" id="280463"/>
    <lineage>
        <taxon>Eukaryota</taxon>
        <taxon>Haptista</taxon>
        <taxon>Haptophyta</taxon>
        <taxon>Prymnesiophyceae</taxon>
        <taxon>Isochrysidales</taxon>
        <taxon>Noelaerhabdaceae</taxon>
        <taxon>Emiliania</taxon>
    </lineage>
</organism>
<dbReference type="Proteomes" id="UP000013827">
    <property type="component" value="Unassembled WGS sequence"/>
</dbReference>
<feature type="chain" id="PRO_5044288176" evidence="1">
    <location>
        <begin position="18"/>
        <end position="66"/>
    </location>
</feature>
<dbReference type="KEGG" id="ehx:EMIHUDRAFT_246165"/>
<proteinExistence type="predicted"/>
<accession>A0A0D3IUY3</accession>
<name>A0A0D3IUY3_EMIH1</name>
<dbReference type="PaxDb" id="2903-EOD15068"/>
<feature type="signal peptide" evidence="1">
    <location>
        <begin position="1"/>
        <end position="17"/>
    </location>
</feature>
<keyword evidence="1" id="KW-0732">Signal</keyword>
<evidence type="ECO:0000256" key="1">
    <source>
        <dbReference type="SAM" id="SignalP"/>
    </source>
</evidence>
<dbReference type="RefSeq" id="XP_005767497.1">
    <property type="nucleotide sequence ID" value="XM_005767440.1"/>
</dbReference>
<reference evidence="3" key="1">
    <citation type="journal article" date="2013" name="Nature">
        <title>Pan genome of the phytoplankton Emiliania underpins its global distribution.</title>
        <authorList>
            <person name="Read B.A."/>
            <person name="Kegel J."/>
            <person name="Klute M.J."/>
            <person name="Kuo A."/>
            <person name="Lefebvre S.C."/>
            <person name="Maumus F."/>
            <person name="Mayer C."/>
            <person name="Miller J."/>
            <person name="Monier A."/>
            <person name="Salamov A."/>
            <person name="Young J."/>
            <person name="Aguilar M."/>
            <person name="Claverie J.M."/>
            <person name="Frickenhaus S."/>
            <person name="Gonzalez K."/>
            <person name="Herman E.K."/>
            <person name="Lin Y.C."/>
            <person name="Napier J."/>
            <person name="Ogata H."/>
            <person name="Sarno A.F."/>
            <person name="Shmutz J."/>
            <person name="Schroeder D."/>
            <person name="de Vargas C."/>
            <person name="Verret F."/>
            <person name="von Dassow P."/>
            <person name="Valentin K."/>
            <person name="Van de Peer Y."/>
            <person name="Wheeler G."/>
            <person name="Dacks J.B."/>
            <person name="Delwiche C.F."/>
            <person name="Dyhrman S.T."/>
            <person name="Glockner G."/>
            <person name="John U."/>
            <person name="Richards T."/>
            <person name="Worden A.Z."/>
            <person name="Zhang X."/>
            <person name="Grigoriev I.V."/>
            <person name="Allen A.E."/>
            <person name="Bidle K."/>
            <person name="Borodovsky M."/>
            <person name="Bowler C."/>
            <person name="Brownlee C."/>
            <person name="Cock J.M."/>
            <person name="Elias M."/>
            <person name="Gladyshev V.N."/>
            <person name="Groth M."/>
            <person name="Guda C."/>
            <person name="Hadaegh A."/>
            <person name="Iglesias-Rodriguez M.D."/>
            <person name="Jenkins J."/>
            <person name="Jones B.M."/>
            <person name="Lawson T."/>
            <person name="Leese F."/>
            <person name="Lindquist E."/>
            <person name="Lobanov A."/>
            <person name="Lomsadze A."/>
            <person name="Malik S.B."/>
            <person name="Marsh M.E."/>
            <person name="Mackinder L."/>
            <person name="Mock T."/>
            <person name="Mueller-Roeber B."/>
            <person name="Pagarete A."/>
            <person name="Parker M."/>
            <person name="Probert I."/>
            <person name="Quesneville H."/>
            <person name="Raines C."/>
            <person name="Rensing S.A."/>
            <person name="Riano-Pachon D.M."/>
            <person name="Richier S."/>
            <person name="Rokitta S."/>
            <person name="Shiraiwa Y."/>
            <person name="Soanes D.M."/>
            <person name="van der Giezen M."/>
            <person name="Wahlund T.M."/>
            <person name="Williams B."/>
            <person name="Wilson W."/>
            <person name="Wolfe G."/>
            <person name="Wurch L.L."/>
        </authorList>
    </citation>
    <scope>NUCLEOTIDE SEQUENCE</scope>
</reference>
<keyword evidence="3" id="KW-1185">Reference proteome</keyword>